<dbReference type="AlphaFoldDB" id="A0A8J2JDH9"/>
<organism evidence="2 3">
    <name type="scientific">Allacma fusca</name>
    <dbReference type="NCBI Taxonomy" id="39272"/>
    <lineage>
        <taxon>Eukaryota</taxon>
        <taxon>Metazoa</taxon>
        <taxon>Ecdysozoa</taxon>
        <taxon>Arthropoda</taxon>
        <taxon>Hexapoda</taxon>
        <taxon>Collembola</taxon>
        <taxon>Symphypleona</taxon>
        <taxon>Sminthuridae</taxon>
        <taxon>Allacma</taxon>
    </lineage>
</organism>
<evidence type="ECO:0000313" key="3">
    <source>
        <dbReference type="Proteomes" id="UP000708208"/>
    </source>
</evidence>
<accession>A0A8J2JDH9</accession>
<name>A0A8J2JDH9_9HEXA</name>
<protein>
    <submittedName>
        <fullName evidence="2">Uncharacterized protein</fullName>
    </submittedName>
</protein>
<keyword evidence="3" id="KW-1185">Reference proteome</keyword>
<dbReference type="Proteomes" id="UP000708208">
    <property type="component" value="Unassembled WGS sequence"/>
</dbReference>
<gene>
    <name evidence="2" type="ORF">AFUS01_LOCUS7662</name>
</gene>
<dbReference type="EMBL" id="CAJVCH010052020">
    <property type="protein sequence ID" value="CAG7718258.1"/>
    <property type="molecule type" value="Genomic_DNA"/>
</dbReference>
<sequence>EWVITHDPLWLNLHSNIHHTSAYTRVTRLTCTGNILHSSTAAERVAERLRSVDLNSGGEKDTTTSSSG</sequence>
<evidence type="ECO:0000313" key="2">
    <source>
        <dbReference type="EMBL" id="CAG7718258.1"/>
    </source>
</evidence>
<evidence type="ECO:0000256" key="1">
    <source>
        <dbReference type="SAM" id="MobiDB-lite"/>
    </source>
</evidence>
<proteinExistence type="predicted"/>
<reference evidence="2" key="1">
    <citation type="submission" date="2021-06" db="EMBL/GenBank/DDBJ databases">
        <authorList>
            <person name="Hodson N. C."/>
            <person name="Mongue J. A."/>
            <person name="Jaron S. K."/>
        </authorList>
    </citation>
    <scope>NUCLEOTIDE SEQUENCE</scope>
</reference>
<comment type="caution">
    <text evidence="2">The sequence shown here is derived from an EMBL/GenBank/DDBJ whole genome shotgun (WGS) entry which is preliminary data.</text>
</comment>
<feature type="region of interest" description="Disordered" evidence="1">
    <location>
        <begin position="49"/>
        <end position="68"/>
    </location>
</feature>
<feature type="non-terminal residue" evidence="2">
    <location>
        <position position="1"/>
    </location>
</feature>